<reference evidence="2 3" key="1">
    <citation type="submission" date="2020-08" db="EMBL/GenBank/DDBJ databases">
        <title>A Genomic Blueprint of the Chicken Gut Microbiome.</title>
        <authorList>
            <person name="Gilroy R."/>
            <person name="Ravi A."/>
            <person name="Getino M."/>
            <person name="Pursley I."/>
            <person name="Horton D.L."/>
            <person name="Alikhan N.-F."/>
            <person name="Baker D."/>
            <person name="Gharbi K."/>
            <person name="Hall N."/>
            <person name="Watson M."/>
            <person name="Adriaenssens E.M."/>
            <person name="Foster-Nyarko E."/>
            <person name="Jarju S."/>
            <person name="Secka A."/>
            <person name="Antonio M."/>
            <person name="Oren A."/>
            <person name="Chaudhuri R."/>
            <person name="La Ragione R.M."/>
            <person name="Hildebrand F."/>
            <person name="Pallen M.J."/>
        </authorList>
    </citation>
    <scope>NUCLEOTIDE SEQUENCE [LARGE SCALE GENOMIC DNA]</scope>
    <source>
        <strain evidence="2 3">Re1</strain>
    </source>
</reference>
<protein>
    <submittedName>
        <fullName evidence="2">Uncharacterized protein</fullName>
    </submittedName>
</protein>
<feature type="transmembrane region" description="Helical" evidence="1">
    <location>
        <begin position="121"/>
        <end position="143"/>
    </location>
</feature>
<organism evidence="2 3">
    <name type="scientific">Microbacterium commune</name>
    <dbReference type="NCBI Taxonomy" id="2762219"/>
    <lineage>
        <taxon>Bacteria</taxon>
        <taxon>Bacillati</taxon>
        <taxon>Actinomycetota</taxon>
        <taxon>Actinomycetes</taxon>
        <taxon>Micrococcales</taxon>
        <taxon>Microbacteriaceae</taxon>
        <taxon>Microbacterium</taxon>
    </lineage>
</organism>
<accession>A0ABR8W2Y1</accession>
<dbReference type="RefSeq" id="WP_191712120.1">
    <property type="nucleotide sequence ID" value="NZ_JACSPX010000001.1"/>
</dbReference>
<keyword evidence="1" id="KW-0472">Membrane</keyword>
<dbReference type="EMBL" id="JACSPX010000001">
    <property type="protein sequence ID" value="MBD8011378.1"/>
    <property type="molecule type" value="Genomic_DNA"/>
</dbReference>
<evidence type="ECO:0000313" key="2">
    <source>
        <dbReference type="EMBL" id="MBD8011378.1"/>
    </source>
</evidence>
<gene>
    <name evidence="2" type="ORF">H9633_03575</name>
</gene>
<evidence type="ECO:0000313" key="3">
    <source>
        <dbReference type="Proteomes" id="UP000611521"/>
    </source>
</evidence>
<keyword evidence="3" id="KW-1185">Reference proteome</keyword>
<proteinExistence type="predicted"/>
<keyword evidence="1" id="KW-1133">Transmembrane helix</keyword>
<comment type="caution">
    <text evidence="2">The sequence shown here is derived from an EMBL/GenBank/DDBJ whole genome shotgun (WGS) entry which is preliminary data.</text>
</comment>
<dbReference type="Proteomes" id="UP000611521">
    <property type="component" value="Unassembled WGS sequence"/>
</dbReference>
<feature type="transmembrane region" description="Helical" evidence="1">
    <location>
        <begin position="87"/>
        <end position="109"/>
    </location>
</feature>
<feature type="transmembrane region" description="Helical" evidence="1">
    <location>
        <begin position="209"/>
        <end position="233"/>
    </location>
</feature>
<evidence type="ECO:0000256" key="1">
    <source>
        <dbReference type="SAM" id="Phobius"/>
    </source>
</evidence>
<feature type="transmembrane region" description="Helical" evidence="1">
    <location>
        <begin position="172"/>
        <end position="189"/>
    </location>
</feature>
<feature type="transmembrane region" description="Helical" evidence="1">
    <location>
        <begin position="284"/>
        <end position="305"/>
    </location>
</feature>
<sequence length="318" mass="33633">MTATLTDRYIAATVRSLPAGLQKEVGDELRASIADAVDARTANGEALEHAEHAVLTELGDPAALAAGYADRPLHLIGPKYYLTWWRLLKILLAIVPACAVGGVAIAQALAGAGIGEIIGEAIVVALSVIVHVSFWTTLVFFILERTGADTGVRWSVDQLPEDPQNGTGHADLIASLIMLALFAGVLVWDQLRGWTASADEPLSILNPGLWPWGIGALLALLVAEAVLSVAVFARGRWTMTFAWINAALAAVVMVLGLTALMNGTLYNRRFVDEVFLSNGVGDDAVIVLAVLTGIGIVGITVGDMIDGWRKAARARLAR</sequence>
<name>A0ABR8W2Y1_9MICO</name>
<feature type="transmembrane region" description="Helical" evidence="1">
    <location>
        <begin position="240"/>
        <end position="264"/>
    </location>
</feature>
<keyword evidence="1" id="KW-0812">Transmembrane</keyword>